<dbReference type="InterPro" id="IPR051915">
    <property type="entry name" value="Cellulose_Degrad_GH3"/>
</dbReference>
<dbReference type="Pfam" id="PF00933">
    <property type="entry name" value="Glyco_hydro_3"/>
    <property type="match status" value="1"/>
</dbReference>
<evidence type="ECO:0000259" key="10">
    <source>
        <dbReference type="Pfam" id="PF00933"/>
    </source>
</evidence>
<evidence type="ECO:0000256" key="8">
    <source>
        <dbReference type="ARBA" id="ARBA00023295"/>
    </source>
</evidence>
<dbReference type="InterPro" id="IPR002772">
    <property type="entry name" value="Glyco_hydro_3_C"/>
</dbReference>
<dbReference type="SUPFAM" id="SSF51445">
    <property type="entry name" value="(Trans)glycosidases"/>
    <property type="match status" value="1"/>
</dbReference>
<dbReference type="GO" id="GO:0007154">
    <property type="term" value="P:cell communication"/>
    <property type="evidence" value="ECO:0007669"/>
    <property type="project" value="InterPro"/>
</dbReference>
<dbReference type="Gene3D" id="2.60.120.430">
    <property type="entry name" value="Galactose-binding lectin"/>
    <property type="match status" value="1"/>
</dbReference>
<dbReference type="Pfam" id="PF01915">
    <property type="entry name" value="Glyco_hydro_3_C"/>
    <property type="match status" value="1"/>
</dbReference>
<dbReference type="PANTHER" id="PTHR30620:SF16">
    <property type="entry name" value="LYSOSOMAL BETA GLUCOSIDASE"/>
    <property type="match status" value="1"/>
</dbReference>
<organism evidence="14 15">
    <name type="scientific">Kribbella caucasensis</name>
    <dbReference type="NCBI Taxonomy" id="2512215"/>
    <lineage>
        <taxon>Bacteria</taxon>
        <taxon>Bacillati</taxon>
        <taxon>Actinomycetota</taxon>
        <taxon>Actinomycetes</taxon>
        <taxon>Propionibacteriales</taxon>
        <taxon>Kribbellaceae</taxon>
        <taxon>Kribbella</taxon>
    </lineage>
</organism>
<evidence type="ECO:0000256" key="5">
    <source>
        <dbReference type="ARBA" id="ARBA00022737"/>
    </source>
</evidence>
<feature type="domain" description="Glycoside hydrolase family 3 N-terminal" evidence="10">
    <location>
        <begin position="369"/>
        <end position="701"/>
    </location>
</feature>
<dbReference type="GO" id="GO:0008810">
    <property type="term" value="F:cellulase activity"/>
    <property type="evidence" value="ECO:0007669"/>
    <property type="project" value="InterPro"/>
</dbReference>
<dbReference type="SUPFAM" id="SSF52279">
    <property type="entry name" value="Beta-D-glucan exohydrolase, C-terminal domain"/>
    <property type="match status" value="1"/>
</dbReference>
<dbReference type="InterPro" id="IPR008979">
    <property type="entry name" value="Galactose-bd-like_sf"/>
</dbReference>
<dbReference type="GO" id="GO:0016020">
    <property type="term" value="C:membrane"/>
    <property type="evidence" value="ECO:0007669"/>
    <property type="project" value="InterPro"/>
</dbReference>
<dbReference type="InterPro" id="IPR038081">
    <property type="entry name" value="CalX-like_sf"/>
</dbReference>
<dbReference type="SUPFAM" id="SSF49785">
    <property type="entry name" value="Galactose-binding domain-like"/>
    <property type="match status" value="1"/>
</dbReference>
<evidence type="ECO:0000256" key="7">
    <source>
        <dbReference type="ARBA" id="ARBA00022837"/>
    </source>
</evidence>
<dbReference type="InterPro" id="IPR019800">
    <property type="entry name" value="Glyco_hydro_3_AS"/>
</dbReference>
<dbReference type="InterPro" id="IPR005087">
    <property type="entry name" value="CBM11"/>
</dbReference>
<accession>A0A4R6K1S5</accession>
<dbReference type="GO" id="GO:0030245">
    <property type="term" value="P:cellulose catabolic process"/>
    <property type="evidence" value="ECO:0007669"/>
    <property type="project" value="InterPro"/>
</dbReference>
<evidence type="ECO:0000256" key="3">
    <source>
        <dbReference type="ARBA" id="ARBA00012744"/>
    </source>
</evidence>
<dbReference type="InterPro" id="IPR036962">
    <property type="entry name" value="Glyco_hydro_3_N_sf"/>
</dbReference>
<evidence type="ECO:0000313" key="15">
    <source>
        <dbReference type="Proteomes" id="UP000295388"/>
    </source>
</evidence>
<comment type="similarity">
    <text evidence="2 9">Belongs to the glycosyl hydrolase 3 family.</text>
</comment>
<dbReference type="PROSITE" id="PS00775">
    <property type="entry name" value="GLYCOSYL_HYDROL_F3"/>
    <property type="match status" value="1"/>
</dbReference>
<dbReference type="EMBL" id="SNWQ01000019">
    <property type="protein sequence ID" value="TDO43170.1"/>
    <property type="molecule type" value="Genomic_DNA"/>
</dbReference>
<dbReference type="InterPro" id="IPR003644">
    <property type="entry name" value="Calx_beta"/>
</dbReference>
<dbReference type="InterPro" id="IPR001764">
    <property type="entry name" value="Glyco_hydro_3_N"/>
</dbReference>
<evidence type="ECO:0000259" key="11">
    <source>
        <dbReference type="Pfam" id="PF01915"/>
    </source>
</evidence>
<gene>
    <name evidence="14" type="ORF">EV643_119103</name>
</gene>
<comment type="caution">
    <text evidence="14">The sequence shown here is derived from an EMBL/GenBank/DDBJ whole genome shotgun (WGS) entry which is preliminary data.</text>
</comment>
<keyword evidence="6 9" id="KW-0378">Hydrolase</keyword>
<dbReference type="Pfam" id="PF03160">
    <property type="entry name" value="Calx-beta"/>
    <property type="match status" value="1"/>
</dbReference>
<dbReference type="Proteomes" id="UP000295388">
    <property type="component" value="Unassembled WGS sequence"/>
</dbReference>
<dbReference type="Pfam" id="PF03425">
    <property type="entry name" value="CBM_11"/>
    <property type="match status" value="1"/>
</dbReference>
<evidence type="ECO:0000313" key="14">
    <source>
        <dbReference type="EMBL" id="TDO43170.1"/>
    </source>
</evidence>
<dbReference type="Gene3D" id="3.40.50.1700">
    <property type="entry name" value="Glycoside hydrolase family 3 C-terminal domain"/>
    <property type="match status" value="1"/>
</dbReference>
<feature type="domain" description="CBM11" evidence="13">
    <location>
        <begin position="50"/>
        <end position="227"/>
    </location>
</feature>
<dbReference type="AlphaFoldDB" id="A0A4R6K1S5"/>
<dbReference type="PRINTS" id="PR00133">
    <property type="entry name" value="GLHYDRLASE3"/>
</dbReference>
<evidence type="ECO:0000256" key="4">
    <source>
        <dbReference type="ARBA" id="ARBA00022729"/>
    </source>
</evidence>
<dbReference type="InterPro" id="IPR017853">
    <property type="entry name" value="GH"/>
</dbReference>
<proteinExistence type="inferred from homology"/>
<dbReference type="EC" id="3.2.1.21" evidence="3"/>
<keyword evidence="8 9" id="KW-0326">Glycosidase</keyword>
<dbReference type="OrthoDB" id="9803863at2"/>
<dbReference type="SUPFAM" id="SSF141072">
    <property type="entry name" value="CalX-like"/>
    <property type="match status" value="1"/>
</dbReference>
<evidence type="ECO:0000259" key="12">
    <source>
        <dbReference type="Pfam" id="PF03160"/>
    </source>
</evidence>
<sequence length="1063" mass="112069">MVSGSGLRLVGGGRPRWRTALVAVGALVAGLVPLGAAAVEDEPPPTVLAAFEGAEPFASPPSAGIFGWGSDADDPPTMELQARDDAPSGEKVLHGTYNISGWGGFSHDVTYDVNPGDWSIHKGIRFWWYGQNTAPLPPGSGKRIFFEIKDGGANAEASELWNTSFTDDWQGWQLVEIPFTDFVYRGDYQPVGGIDQVLNLTHMWGYAFTMPAGTPGEFLIDQVEVYGKADPALKASVVTDAGVYPVKEGGTAQLKVTVATTGSTPLEEPVTVDYRTGTGSAGADDYTPVSGSFTFAAGTPSGASQAVQVTTRKDRTAEVAETIPVELTVTGAKAPTTQPVVVIDAHDLPYLNKNLPVNKRVKDLLARMTLAEKAGQMTQAERNALRSRADIASYGLGSLLSGGGSVPTPNTPAAWAAMIDNYQLNAQATRLQIPLIYGVDAVHGHNNVIGATILPHNIGIGATRDPELSRRTGEVTATEVRATGIPWDFAPCVCVVRDDRWGRTYEGYSEDPALVKAMSTVITGMQGKADGSQLKQNTKVLATAKHYVGDGGTPYGSSTTGAYKIDQGITEVTRQQLEAIHLDPFKTSVDLGVGTVMPSYSSVDIIGDEAGPVKMHGNAELINGVLKQRMGFDGFVISDWQAIDQLPGDYPSDIRTSINAGLDMIMVPTNYQGFTQGLIDEVTAGRVPQSRIDDAVSRILTQKLKLGLFERPYADTSRLASIGGATHRAVGREAAAKSQVLLKNDGNLLPLATTSKVYVAGSNAGDLGNQLGGWTISWQGGSGPTTTGTTILDGIKQIVPTATFSQDASAPLDGHDVGVVVVGERPYAEGIGDVGNGHDLLLSDADKAAADKVCAAMKCVVLIVSGRPQVIADQLGEIDALVASWLPGSEGAGVADVLFGKRPFSGRLPVTWPKSEAQQPINVGDASYDPQYPYGWGLTTQAAARQKLAEAKKELLRKGFLDPNSLLAAISIDAALRKTDWSGPQATTALAALGQAGKYLDRTRVDSFADSDAVVGAARWIAQDQIGQDLDEATSKLTSDAEHLALSGDLSTAIAKLTTASKL</sequence>
<dbReference type="GO" id="GO:0008422">
    <property type="term" value="F:beta-glucosidase activity"/>
    <property type="evidence" value="ECO:0007669"/>
    <property type="project" value="UniProtKB-EC"/>
</dbReference>
<keyword evidence="4" id="KW-0732">Signal</keyword>
<evidence type="ECO:0000259" key="13">
    <source>
        <dbReference type="Pfam" id="PF03425"/>
    </source>
</evidence>
<dbReference type="Gene3D" id="2.60.40.2030">
    <property type="match status" value="1"/>
</dbReference>
<feature type="domain" description="Glycoside hydrolase family 3 C-terminal" evidence="11">
    <location>
        <begin position="740"/>
        <end position="939"/>
    </location>
</feature>
<protein>
    <recommendedName>
        <fullName evidence="3">beta-glucosidase</fullName>
        <ecNumber evidence="3">3.2.1.21</ecNumber>
    </recommendedName>
</protein>
<dbReference type="InterPro" id="IPR036881">
    <property type="entry name" value="Glyco_hydro_3_C_sf"/>
</dbReference>
<evidence type="ECO:0000256" key="9">
    <source>
        <dbReference type="RuleBase" id="RU361161"/>
    </source>
</evidence>
<evidence type="ECO:0000256" key="6">
    <source>
        <dbReference type="ARBA" id="ARBA00022801"/>
    </source>
</evidence>
<evidence type="ECO:0000256" key="2">
    <source>
        <dbReference type="ARBA" id="ARBA00005336"/>
    </source>
</evidence>
<evidence type="ECO:0000256" key="1">
    <source>
        <dbReference type="ARBA" id="ARBA00000448"/>
    </source>
</evidence>
<keyword evidence="7" id="KW-0106">Calcium</keyword>
<keyword evidence="15" id="KW-1185">Reference proteome</keyword>
<dbReference type="PANTHER" id="PTHR30620">
    <property type="entry name" value="PERIPLASMIC BETA-GLUCOSIDASE-RELATED"/>
    <property type="match status" value="1"/>
</dbReference>
<keyword evidence="5" id="KW-0677">Repeat</keyword>
<dbReference type="Gene3D" id="3.20.20.300">
    <property type="entry name" value="Glycoside hydrolase, family 3, N-terminal domain"/>
    <property type="match status" value="1"/>
</dbReference>
<name>A0A4R6K1S5_9ACTN</name>
<feature type="domain" description="Calx-beta" evidence="12">
    <location>
        <begin position="243"/>
        <end position="331"/>
    </location>
</feature>
<reference evidence="14 15" key="1">
    <citation type="submission" date="2019-03" db="EMBL/GenBank/DDBJ databases">
        <title>Genomic Encyclopedia of Type Strains, Phase III (KMG-III): the genomes of soil and plant-associated and newly described type strains.</title>
        <authorList>
            <person name="Whitman W."/>
        </authorList>
    </citation>
    <scope>NUCLEOTIDE SEQUENCE [LARGE SCALE GENOMIC DNA]</scope>
    <source>
        <strain evidence="14 15">VKM Ac-2527</strain>
    </source>
</reference>
<comment type="catalytic activity">
    <reaction evidence="1">
        <text>Hydrolysis of terminal, non-reducing beta-D-glucosyl residues with release of beta-D-glucose.</text>
        <dbReference type="EC" id="3.2.1.21"/>
    </reaction>
</comment>